<dbReference type="InterPro" id="IPR029063">
    <property type="entry name" value="SAM-dependent_MTases_sf"/>
</dbReference>
<dbReference type="Proteomes" id="UP000256845">
    <property type="component" value="Unassembled WGS sequence"/>
</dbReference>
<evidence type="ECO:0000313" key="2">
    <source>
        <dbReference type="EMBL" id="RED54337.1"/>
    </source>
</evidence>
<dbReference type="AlphaFoldDB" id="A0A3D9HXV4"/>
<organism evidence="2 3">
    <name type="scientific">Aestuariispira insulae</name>
    <dbReference type="NCBI Taxonomy" id="1461337"/>
    <lineage>
        <taxon>Bacteria</taxon>
        <taxon>Pseudomonadati</taxon>
        <taxon>Pseudomonadota</taxon>
        <taxon>Alphaproteobacteria</taxon>
        <taxon>Rhodospirillales</taxon>
        <taxon>Kiloniellaceae</taxon>
        <taxon>Aestuariispira</taxon>
    </lineage>
</organism>
<keyword evidence="2" id="KW-0489">Methyltransferase</keyword>
<proteinExistence type="predicted"/>
<dbReference type="RefSeq" id="WP_218044574.1">
    <property type="nucleotide sequence ID" value="NZ_QRDW01000001.1"/>
</dbReference>
<reference evidence="2 3" key="1">
    <citation type="submission" date="2018-07" db="EMBL/GenBank/DDBJ databases">
        <title>Genomic Encyclopedia of Type Strains, Phase III (KMG-III): the genomes of soil and plant-associated and newly described type strains.</title>
        <authorList>
            <person name="Whitman W."/>
        </authorList>
    </citation>
    <scope>NUCLEOTIDE SEQUENCE [LARGE SCALE GENOMIC DNA]</scope>
    <source>
        <strain evidence="2 3">CECT 8488</strain>
    </source>
</reference>
<accession>A0A3D9HXV4</accession>
<protein>
    <submittedName>
        <fullName evidence="2">Methyltransferase family protein</fullName>
    </submittedName>
</protein>
<gene>
    <name evidence="2" type="ORF">DFP90_1011140</name>
</gene>
<keyword evidence="2" id="KW-0808">Transferase</keyword>
<keyword evidence="3" id="KW-1185">Reference proteome</keyword>
<sequence length="366" mass="40144">MKKILGKMASKLKTERSEMVVEGGSIGVRKKLMAWWRGADLVVRSGEDRARKVKIRKPVGKEPPPGGKGGTAKQGQSAKASGGPSAKVKGSGGAAPRPDPNLPKARRLTPKELGEAEEGLKDDKSPIQNLDDGALMTHLWGAASRTPGGINGAIEILEPIIQGMDPHKKVLDVFAGDGRLNKFLETYHQADCTGYEVSQNLVDKSSGKVRHFDPNRANFGEEQYDYVCAAEGMQDIEEKQKVLQAIANSMKVGGKMVLVDALTQSSEGHAPYMARLDGFLAPVLSARFYKKILEECGLKVIGTKNITRDYQTRITNGWGKATKLFQDRSMDSASKKFLNEQATHHFDRLKSLQEQEAKMIRLEIMK</sequence>
<dbReference type="CDD" id="cd02440">
    <property type="entry name" value="AdoMet_MTases"/>
    <property type="match status" value="1"/>
</dbReference>
<comment type="caution">
    <text evidence="2">The sequence shown here is derived from an EMBL/GenBank/DDBJ whole genome shotgun (WGS) entry which is preliminary data.</text>
</comment>
<dbReference type="Gene3D" id="3.40.50.150">
    <property type="entry name" value="Vaccinia Virus protein VP39"/>
    <property type="match status" value="1"/>
</dbReference>
<evidence type="ECO:0000256" key="1">
    <source>
        <dbReference type="SAM" id="MobiDB-lite"/>
    </source>
</evidence>
<dbReference type="GO" id="GO:0008168">
    <property type="term" value="F:methyltransferase activity"/>
    <property type="evidence" value="ECO:0007669"/>
    <property type="project" value="UniProtKB-KW"/>
</dbReference>
<dbReference type="GO" id="GO:0032259">
    <property type="term" value="P:methylation"/>
    <property type="evidence" value="ECO:0007669"/>
    <property type="project" value="UniProtKB-KW"/>
</dbReference>
<feature type="region of interest" description="Disordered" evidence="1">
    <location>
        <begin position="46"/>
        <end position="108"/>
    </location>
</feature>
<dbReference type="SUPFAM" id="SSF53335">
    <property type="entry name" value="S-adenosyl-L-methionine-dependent methyltransferases"/>
    <property type="match status" value="1"/>
</dbReference>
<dbReference type="EMBL" id="QRDW01000001">
    <property type="protein sequence ID" value="RED54337.1"/>
    <property type="molecule type" value="Genomic_DNA"/>
</dbReference>
<name>A0A3D9HXV4_9PROT</name>
<dbReference type="Pfam" id="PF13489">
    <property type="entry name" value="Methyltransf_23"/>
    <property type="match status" value="1"/>
</dbReference>
<evidence type="ECO:0000313" key="3">
    <source>
        <dbReference type="Proteomes" id="UP000256845"/>
    </source>
</evidence>